<dbReference type="EMBL" id="RBID01000013">
    <property type="protein sequence ID" value="RKQ60311.1"/>
    <property type="molecule type" value="Genomic_DNA"/>
</dbReference>
<dbReference type="GO" id="GO:0016747">
    <property type="term" value="F:acyltransferase activity, transferring groups other than amino-acyl groups"/>
    <property type="evidence" value="ECO:0007669"/>
    <property type="project" value="InterPro"/>
</dbReference>
<dbReference type="Proteomes" id="UP000279384">
    <property type="component" value="Unassembled WGS sequence"/>
</dbReference>
<evidence type="ECO:0000259" key="3">
    <source>
        <dbReference type="PROSITE" id="PS51186"/>
    </source>
</evidence>
<reference evidence="4 5" key="1">
    <citation type="submission" date="2018-10" db="EMBL/GenBank/DDBJ databases">
        <title>Genomic Encyclopedia of Type Strains, Phase IV (KMG-IV): sequencing the most valuable type-strain genomes for metagenomic binning, comparative biology and taxonomic classification.</title>
        <authorList>
            <person name="Goeker M."/>
        </authorList>
    </citation>
    <scope>NUCLEOTIDE SEQUENCE [LARGE SCALE GENOMIC DNA]</scope>
    <source>
        <strain evidence="4 5">DSM 3303</strain>
    </source>
</reference>
<evidence type="ECO:0000256" key="2">
    <source>
        <dbReference type="ARBA" id="ARBA00023315"/>
    </source>
</evidence>
<sequence>MSALQLRAANLADTGDCLLLARLTDAYARDAMGGGEGLTPARQQQLAQALGGHPGLFALIAEQDGEAVGHALCVLGFSSFYAAPVCNLHDLSVLSAARGQGLGRRLLQAVASAAALRGCAKLTLEVRDDNAVGRTLYHSEGFAEAGLGGTHYRLLEKVLTPA</sequence>
<comment type="caution">
    <text evidence="4">The sequence shown here is derived from an EMBL/GenBank/DDBJ whole genome shotgun (WGS) entry which is preliminary data.</text>
</comment>
<dbReference type="SUPFAM" id="SSF55729">
    <property type="entry name" value="Acyl-CoA N-acyltransferases (Nat)"/>
    <property type="match status" value="1"/>
</dbReference>
<dbReference type="PROSITE" id="PS51186">
    <property type="entry name" value="GNAT"/>
    <property type="match status" value="1"/>
</dbReference>
<dbReference type="InterPro" id="IPR050832">
    <property type="entry name" value="Bact_Acetyltransf"/>
</dbReference>
<feature type="domain" description="N-acetyltransferase" evidence="3">
    <location>
        <begin position="4"/>
        <end position="160"/>
    </location>
</feature>
<dbReference type="PANTHER" id="PTHR43877">
    <property type="entry name" value="AMINOALKYLPHOSPHONATE N-ACETYLTRANSFERASE-RELATED-RELATED"/>
    <property type="match status" value="1"/>
</dbReference>
<accession>A0A495BHH1</accession>
<keyword evidence="1 4" id="KW-0808">Transferase</keyword>
<organism evidence="4 5">
    <name type="scientific">Vogesella indigofera</name>
    <name type="common">Pseudomonas indigofera</name>
    <dbReference type="NCBI Taxonomy" id="45465"/>
    <lineage>
        <taxon>Bacteria</taxon>
        <taxon>Pseudomonadati</taxon>
        <taxon>Pseudomonadota</taxon>
        <taxon>Betaproteobacteria</taxon>
        <taxon>Neisseriales</taxon>
        <taxon>Chromobacteriaceae</taxon>
        <taxon>Vogesella</taxon>
    </lineage>
</organism>
<dbReference type="Pfam" id="PF00583">
    <property type="entry name" value="Acetyltransf_1"/>
    <property type="match status" value="1"/>
</dbReference>
<protein>
    <submittedName>
        <fullName evidence="4">Acetyltransferase (GNAT) family protein</fullName>
    </submittedName>
</protein>
<dbReference type="PANTHER" id="PTHR43877:SF2">
    <property type="entry name" value="AMINOALKYLPHOSPHONATE N-ACETYLTRANSFERASE-RELATED"/>
    <property type="match status" value="1"/>
</dbReference>
<proteinExistence type="predicted"/>
<dbReference type="Gene3D" id="3.40.630.30">
    <property type="match status" value="1"/>
</dbReference>
<keyword evidence="2" id="KW-0012">Acyltransferase</keyword>
<dbReference type="InterPro" id="IPR000182">
    <property type="entry name" value="GNAT_dom"/>
</dbReference>
<name>A0A495BHH1_VOGIN</name>
<dbReference type="RefSeq" id="WP_120810379.1">
    <property type="nucleotide sequence ID" value="NZ_RBID01000013.1"/>
</dbReference>
<gene>
    <name evidence="4" type="ORF">C8E02_1655</name>
</gene>
<evidence type="ECO:0000313" key="5">
    <source>
        <dbReference type="Proteomes" id="UP000279384"/>
    </source>
</evidence>
<evidence type="ECO:0000256" key="1">
    <source>
        <dbReference type="ARBA" id="ARBA00022679"/>
    </source>
</evidence>
<evidence type="ECO:0000313" key="4">
    <source>
        <dbReference type="EMBL" id="RKQ60311.1"/>
    </source>
</evidence>
<dbReference type="AlphaFoldDB" id="A0A495BHH1"/>
<dbReference type="CDD" id="cd04301">
    <property type="entry name" value="NAT_SF"/>
    <property type="match status" value="1"/>
</dbReference>
<dbReference type="InterPro" id="IPR016181">
    <property type="entry name" value="Acyl_CoA_acyltransferase"/>
</dbReference>